<comment type="caution">
    <text evidence="3">The sequence shown here is derived from an EMBL/GenBank/DDBJ whole genome shotgun (WGS) entry which is preliminary data.</text>
</comment>
<evidence type="ECO:0000313" key="4">
    <source>
        <dbReference type="Proteomes" id="UP000177579"/>
    </source>
</evidence>
<dbReference type="CDD" id="cd00431">
    <property type="entry name" value="cysteine_hydrolases"/>
    <property type="match status" value="1"/>
</dbReference>
<dbReference type="InterPro" id="IPR050272">
    <property type="entry name" value="Isochorismatase-like_hydrls"/>
</dbReference>
<accession>A0A1F5TNH7</accession>
<dbReference type="Gene3D" id="3.40.50.850">
    <property type="entry name" value="Isochorismatase-like"/>
    <property type="match status" value="1"/>
</dbReference>
<dbReference type="SUPFAM" id="SSF52499">
    <property type="entry name" value="Isochorismatase-like hydrolases"/>
    <property type="match status" value="1"/>
</dbReference>
<dbReference type="Pfam" id="PF00857">
    <property type="entry name" value="Isochorismatase"/>
    <property type="match status" value="1"/>
</dbReference>
<reference evidence="3 4" key="1">
    <citation type="journal article" date="2016" name="Nat. Commun.">
        <title>Thousands of microbial genomes shed light on interconnected biogeochemical processes in an aquifer system.</title>
        <authorList>
            <person name="Anantharaman K."/>
            <person name="Brown C.T."/>
            <person name="Hug L.A."/>
            <person name="Sharon I."/>
            <person name="Castelle C.J."/>
            <person name="Probst A.J."/>
            <person name="Thomas B.C."/>
            <person name="Singh A."/>
            <person name="Wilkins M.J."/>
            <person name="Karaoz U."/>
            <person name="Brodie E.L."/>
            <person name="Williams K.H."/>
            <person name="Hubbard S.S."/>
            <person name="Banfield J.F."/>
        </authorList>
    </citation>
    <scope>NUCLEOTIDE SEQUENCE [LARGE SCALE GENOMIC DNA]</scope>
</reference>
<keyword evidence="1" id="KW-0378">Hydrolase</keyword>
<feature type="domain" description="Isochorismatase-like" evidence="2">
    <location>
        <begin position="4"/>
        <end position="154"/>
    </location>
</feature>
<protein>
    <recommendedName>
        <fullName evidence="2">Isochorismatase-like domain-containing protein</fullName>
    </recommendedName>
</protein>
<dbReference type="InterPro" id="IPR036380">
    <property type="entry name" value="Isochorismatase-like_sf"/>
</dbReference>
<name>A0A1F5TNH7_9BACT</name>
<gene>
    <name evidence="3" type="ORF">A2531_04480</name>
</gene>
<evidence type="ECO:0000256" key="1">
    <source>
        <dbReference type="ARBA" id="ARBA00022801"/>
    </source>
</evidence>
<organism evidence="3 4">
    <name type="scientific">Candidatus Falkowbacteria bacterium RIFOXYD2_FULL_34_120</name>
    <dbReference type="NCBI Taxonomy" id="1798007"/>
    <lineage>
        <taxon>Bacteria</taxon>
        <taxon>Candidatus Falkowiibacteriota</taxon>
    </lineage>
</organism>
<proteinExistence type="predicted"/>
<sequence length="180" mass="21054">MNKALILIDFQNEWIDKDSDYYVGNIDDVLERNNKLIEYCRDKGYKIIFTQHVESESEDAFAPGSDNIKFIPEIKKQPQDILITKNKISPYYKTAMEDELRGIEEIIVTGILTNLCVRSMIQDAYDRDLDITVIKNCCVAMDDEIQNFTFKDLKETREKINFVNLDEFISNLYEQAITKN</sequence>
<evidence type="ECO:0000313" key="3">
    <source>
        <dbReference type="EMBL" id="OGF40535.1"/>
    </source>
</evidence>
<dbReference type="InterPro" id="IPR000868">
    <property type="entry name" value="Isochorismatase-like_dom"/>
</dbReference>
<dbReference type="GO" id="GO:0016787">
    <property type="term" value="F:hydrolase activity"/>
    <property type="evidence" value="ECO:0007669"/>
    <property type="project" value="UniProtKB-KW"/>
</dbReference>
<dbReference type="PANTHER" id="PTHR43540">
    <property type="entry name" value="PEROXYUREIDOACRYLATE/UREIDOACRYLATE AMIDOHYDROLASE-RELATED"/>
    <property type="match status" value="1"/>
</dbReference>
<dbReference type="AlphaFoldDB" id="A0A1F5TNH7"/>
<dbReference type="EMBL" id="MFGO01000026">
    <property type="protein sequence ID" value="OGF40535.1"/>
    <property type="molecule type" value="Genomic_DNA"/>
</dbReference>
<evidence type="ECO:0000259" key="2">
    <source>
        <dbReference type="Pfam" id="PF00857"/>
    </source>
</evidence>
<dbReference type="Proteomes" id="UP000177579">
    <property type="component" value="Unassembled WGS sequence"/>
</dbReference>